<keyword evidence="2" id="KW-0805">Transcription regulation</keyword>
<dbReference type="PANTHER" id="PTHR33572:SF3">
    <property type="entry name" value="VELVET COMPLEX SUBUNIT B"/>
    <property type="match status" value="1"/>
</dbReference>
<dbReference type="InterPro" id="IPR038491">
    <property type="entry name" value="Velvet_dom_sf"/>
</dbReference>
<gene>
    <name evidence="7" type="ORF">EHS25_006417</name>
</gene>
<feature type="region of interest" description="Disordered" evidence="5">
    <location>
        <begin position="104"/>
        <end position="123"/>
    </location>
</feature>
<feature type="compositionally biased region" description="Polar residues" evidence="5">
    <location>
        <begin position="110"/>
        <end position="123"/>
    </location>
</feature>
<evidence type="ECO:0000313" key="7">
    <source>
        <dbReference type="EMBL" id="RSH93769.1"/>
    </source>
</evidence>
<dbReference type="InterPro" id="IPR037525">
    <property type="entry name" value="Velvet_dom"/>
</dbReference>
<dbReference type="EMBL" id="RSCD01000003">
    <property type="protein sequence ID" value="RSH93769.1"/>
    <property type="molecule type" value="Genomic_DNA"/>
</dbReference>
<dbReference type="OrthoDB" id="3056235at2759"/>
<comment type="caution">
    <text evidence="7">The sequence shown here is derived from an EMBL/GenBank/DDBJ whole genome shotgun (WGS) entry which is preliminary data.</text>
</comment>
<keyword evidence="4" id="KW-0539">Nucleus</keyword>
<name>A0A427YRT9_9TREE</name>
<evidence type="ECO:0000256" key="1">
    <source>
        <dbReference type="ARBA" id="ARBA00004123"/>
    </source>
</evidence>
<evidence type="ECO:0000256" key="4">
    <source>
        <dbReference type="ARBA" id="ARBA00023242"/>
    </source>
</evidence>
<proteinExistence type="predicted"/>
<dbReference type="PANTHER" id="PTHR33572">
    <property type="entry name" value="SPORE DEVELOPMENT REGULATOR VOSA"/>
    <property type="match status" value="1"/>
</dbReference>
<dbReference type="Proteomes" id="UP000279259">
    <property type="component" value="Unassembled WGS sequence"/>
</dbReference>
<dbReference type="InterPro" id="IPR021740">
    <property type="entry name" value="Velvet"/>
</dbReference>
<keyword evidence="8" id="KW-1185">Reference proteome</keyword>
<accession>A0A427YRT9</accession>
<dbReference type="GO" id="GO:0005634">
    <property type="term" value="C:nucleus"/>
    <property type="evidence" value="ECO:0007669"/>
    <property type="project" value="UniProtKB-SubCell"/>
</dbReference>
<keyword evidence="3" id="KW-0804">Transcription</keyword>
<sequence length="157" mass="17463">MIVVGRIGLQRRAGAALPLATTYELLPIQQPVRGRSLQTETLRRGWPCLSPPLVFQLTVYDRHGRPVPIDHPELSRRLVHMTMQVDLVSPDGLERRAQMLVPTVAPGSRLSPTESGSSSSRANHVSVRTVLGSTFRCVQTLSVDNRRGLFFLFPDLE</sequence>
<evidence type="ECO:0000313" key="8">
    <source>
        <dbReference type="Proteomes" id="UP000279259"/>
    </source>
</evidence>
<evidence type="ECO:0000256" key="2">
    <source>
        <dbReference type="ARBA" id="ARBA00023015"/>
    </source>
</evidence>
<comment type="subcellular location">
    <subcellularLocation>
        <location evidence="1">Nucleus</location>
    </subcellularLocation>
</comment>
<evidence type="ECO:0000256" key="5">
    <source>
        <dbReference type="SAM" id="MobiDB-lite"/>
    </source>
</evidence>
<feature type="domain" description="Velvet" evidence="6">
    <location>
        <begin position="18"/>
        <end position="157"/>
    </location>
</feature>
<dbReference type="Gene3D" id="2.60.40.3960">
    <property type="entry name" value="Velvet domain"/>
    <property type="match status" value="1"/>
</dbReference>
<evidence type="ECO:0000259" key="6">
    <source>
        <dbReference type="PROSITE" id="PS51821"/>
    </source>
</evidence>
<dbReference type="AlphaFoldDB" id="A0A427YRT9"/>
<organism evidence="7 8">
    <name type="scientific">Saitozyma podzolica</name>
    <dbReference type="NCBI Taxonomy" id="1890683"/>
    <lineage>
        <taxon>Eukaryota</taxon>
        <taxon>Fungi</taxon>
        <taxon>Dikarya</taxon>
        <taxon>Basidiomycota</taxon>
        <taxon>Agaricomycotina</taxon>
        <taxon>Tremellomycetes</taxon>
        <taxon>Tremellales</taxon>
        <taxon>Trimorphomycetaceae</taxon>
        <taxon>Saitozyma</taxon>
    </lineage>
</organism>
<evidence type="ECO:0000256" key="3">
    <source>
        <dbReference type="ARBA" id="ARBA00023163"/>
    </source>
</evidence>
<dbReference type="STRING" id="1890683.A0A427YRT9"/>
<reference evidence="7 8" key="1">
    <citation type="submission" date="2018-11" db="EMBL/GenBank/DDBJ databases">
        <title>Genome sequence of Saitozyma podzolica DSM 27192.</title>
        <authorList>
            <person name="Aliyu H."/>
            <person name="Gorte O."/>
            <person name="Ochsenreither K."/>
        </authorList>
    </citation>
    <scope>NUCLEOTIDE SEQUENCE [LARGE SCALE GENOMIC DNA]</scope>
    <source>
        <strain evidence="7 8">DSM 27192</strain>
    </source>
</reference>
<dbReference type="PROSITE" id="PS51821">
    <property type="entry name" value="VELVET"/>
    <property type="match status" value="1"/>
</dbReference>
<protein>
    <recommendedName>
        <fullName evidence="6">Velvet domain-containing protein</fullName>
    </recommendedName>
</protein>